<evidence type="ECO:0000256" key="7">
    <source>
        <dbReference type="ARBA" id="ARBA00022777"/>
    </source>
</evidence>
<evidence type="ECO:0000256" key="4">
    <source>
        <dbReference type="ARBA" id="ARBA00022553"/>
    </source>
</evidence>
<dbReference type="SUPFAM" id="SSF47384">
    <property type="entry name" value="Homodimeric domain of signal transducing histidine kinase"/>
    <property type="match status" value="1"/>
</dbReference>
<feature type="domain" description="Histidine kinase" evidence="11">
    <location>
        <begin position="303"/>
        <end position="517"/>
    </location>
</feature>
<keyword evidence="9" id="KW-0902">Two-component regulatory system</keyword>
<dbReference type="InterPro" id="IPR003660">
    <property type="entry name" value="HAMP_dom"/>
</dbReference>
<dbReference type="InterPro" id="IPR036890">
    <property type="entry name" value="HATPase_C_sf"/>
</dbReference>
<comment type="subcellular location">
    <subcellularLocation>
        <location evidence="2">Cell membrane</location>
    </subcellularLocation>
</comment>
<gene>
    <name evidence="13" type="ORF">Pta02_28460</name>
</gene>
<dbReference type="InterPro" id="IPR007891">
    <property type="entry name" value="CHASE3"/>
</dbReference>
<dbReference type="PROSITE" id="PS50109">
    <property type="entry name" value="HIS_KIN"/>
    <property type="match status" value="1"/>
</dbReference>
<dbReference type="EMBL" id="BOOK01000018">
    <property type="protein sequence ID" value="GII00838.1"/>
    <property type="molecule type" value="Genomic_DNA"/>
</dbReference>
<dbReference type="InterPro" id="IPR003594">
    <property type="entry name" value="HATPase_dom"/>
</dbReference>
<name>A0A8J3SV83_9ACTN</name>
<evidence type="ECO:0000313" key="14">
    <source>
        <dbReference type="Proteomes" id="UP000634476"/>
    </source>
</evidence>
<dbReference type="CDD" id="cd06225">
    <property type="entry name" value="HAMP"/>
    <property type="match status" value="1"/>
</dbReference>
<evidence type="ECO:0000256" key="10">
    <source>
        <dbReference type="SAM" id="Phobius"/>
    </source>
</evidence>
<organism evidence="13 14">
    <name type="scientific">Planobispora takensis</name>
    <dbReference type="NCBI Taxonomy" id="1367882"/>
    <lineage>
        <taxon>Bacteria</taxon>
        <taxon>Bacillati</taxon>
        <taxon>Actinomycetota</taxon>
        <taxon>Actinomycetes</taxon>
        <taxon>Streptosporangiales</taxon>
        <taxon>Streptosporangiaceae</taxon>
        <taxon>Planobispora</taxon>
    </lineage>
</organism>
<dbReference type="InterPro" id="IPR036097">
    <property type="entry name" value="HisK_dim/P_sf"/>
</dbReference>
<keyword evidence="10" id="KW-0472">Membrane</keyword>
<keyword evidence="7 13" id="KW-0418">Kinase</keyword>
<dbReference type="InterPro" id="IPR005467">
    <property type="entry name" value="His_kinase_dom"/>
</dbReference>
<dbReference type="Gene3D" id="3.30.565.10">
    <property type="entry name" value="Histidine kinase-like ATPase, C-terminal domain"/>
    <property type="match status" value="1"/>
</dbReference>
<dbReference type="PROSITE" id="PS50885">
    <property type="entry name" value="HAMP"/>
    <property type="match status" value="1"/>
</dbReference>
<dbReference type="GO" id="GO:0000155">
    <property type="term" value="F:phosphorelay sensor kinase activity"/>
    <property type="evidence" value="ECO:0007669"/>
    <property type="project" value="InterPro"/>
</dbReference>
<keyword evidence="6 10" id="KW-0812">Transmembrane</keyword>
<evidence type="ECO:0000256" key="6">
    <source>
        <dbReference type="ARBA" id="ARBA00022692"/>
    </source>
</evidence>
<dbReference type="Pfam" id="PF02518">
    <property type="entry name" value="HATPase_c"/>
    <property type="match status" value="1"/>
</dbReference>
<sequence>MSAEETITTPPGQARAGRWSAQAWFALVLAVMSLLVVAAALVGALVLQNTAQVSDRLVDRISPARIEAVNLQAALLNQETGVRGFVLTGKEQFLEPYVLGRDAERRTVARLHEFDSDGQPLRELAEVERLAGEWRSRYADPMIARTRTEGAESVTQGQTEEGRRTFEALRNALEAHNAAWGRAREAARADLSSARAGRDLAFLVILGTLLVAILAIALLLRLVVFRPLDRLSAAARRVTNGDFAHHVDTGGPADVAELARDIEAMRGRIVAELEETRRSRQLLDEQATELRRSNAELEQFAYVASHDLQEPLRKVASFTQMLEQRYGDKLDDRAKQYIGFAVDGAKRMQELINELLTFSRVGRITRDPVEFDLGDAARAALRNLSSAVEESGAEIEIGDLPQVSGDRSQFVMLWQNLIGNAIKFRHPDRAPAVRLEAGREGTDWRITVTDNGIGIDARFAEKIFVIFQRLHTRDAYAGTGIGLAICRKIVEHHHGKIWLDTDHTGGARFIITLPAGQDAPEEAETPAAAASPA</sequence>
<evidence type="ECO:0000256" key="2">
    <source>
        <dbReference type="ARBA" id="ARBA00004236"/>
    </source>
</evidence>
<dbReference type="SUPFAM" id="SSF55874">
    <property type="entry name" value="ATPase domain of HSP90 chaperone/DNA topoisomerase II/histidine kinase"/>
    <property type="match status" value="1"/>
</dbReference>
<dbReference type="AlphaFoldDB" id="A0A8J3SV83"/>
<accession>A0A8J3SV83</accession>
<dbReference type="SMART" id="SM00304">
    <property type="entry name" value="HAMP"/>
    <property type="match status" value="1"/>
</dbReference>
<feature type="domain" description="HAMP" evidence="12">
    <location>
        <begin position="222"/>
        <end position="274"/>
    </location>
</feature>
<evidence type="ECO:0000259" key="12">
    <source>
        <dbReference type="PROSITE" id="PS50885"/>
    </source>
</evidence>
<keyword evidence="8 10" id="KW-1133">Transmembrane helix</keyword>
<dbReference type="Gene3D" id="6.10.340.10">
    <property type="match status" value="1"/>
</dbReference>
<dbReference type="Pfam" id="PF05227">
    <property type="entry name" value="CHASE3"/>
    <property type="match status" value="1"/>
</dbReference>
<evidence type="ECO:0000313" key="13">
    <source>
        <dbReference type="EMBL" id="GII00838.1"/>
    </source>
</evidence>
<feature type="transmembrane region" description="Helical" evidence="10">
    <location>
        <begin position="23"/>
        <end position="47"/>
    </location>
</feature>
<dbReference type="InterPro" id="IPR003661">
    <property type="entry name" value="HisK_dim/P_dom"/>
</dbReference>
<evidence type="ECO:0000256" key="9">
    <source>
        <dbReference type="ARBA" id="ARBA00023012"/>
    </source>
</evidence>
<comment type="caution">
    <text evidence="13">The sequence shown here is derived from an EMBL/GenBank/DDBJ whole genome shotgun (WGS) entry which is preliminary data.</text>
</comment>
<dbReference type="Pfam" id="PF00512">
    <property type="entry name" value="HisKA"/>
    <property type="match status" value="1"/>
</dbReference>
<evidence type="ECO:0000256" key="8">
    <source>
        <dbReference type="ARBA" id="ARBA00022989"/>
    </source>
</evidence>
<dbReference type="PANTHER" id="PTHR43304">
    <property type="entry name" value="PHYTOCHROME-LIKE PROTEIN CPH1"/>
    <property type="match status" value="1"/>
</dbReference>
<dbReference type="FunFam" id="3.30.565.10:FF:000006">
    <property type="entry name" value="Sensor histidine kinase WalK"/>
    <property type="match status" value="1"/>
</dbReference>
<evidence type="ECO:0000256" key="5">
    <source>
        <dbReference type="ARBA" id="ARBA00022679"/>
    </source>
</evidence>
<keyword evidence="14" id="KW-1185">Reference proteome</keyword>
<dbReference type="InterPro" id="IPR004358">
    <property type="entry name" value="Sig_transdc_His_kin-like_C"/>
</dbReference>
<dbReference type="Proteomes" id="UP000634476">
    <property type="component" value="Unassembled WGS sequence"/>
</dbReference>
<dbReference type="EC" id="2.7.13.3" evidence="3"/>
<dbReference type="RefSeq" id="WP_203875233.1">
    <property type="nucleotide sequence ID" value="NZ_BOOK01000018.1"/>
</dbReference>
<feature type="transmembrane region" description="Helical" evidence="10">
    <location>
        <begin position="200"/>
        <end position="224"/>
    </location>
</feature>
<keyword evidence="5" id="KW-0808">Transferase</keyword>
<dbReference type="SMART" id="SM00388">
    <property type="entry name" value="HisKA"/>
    <property type="match status" value="1"/>
</dbReference>
<reference evidence="13" key="1">
    <citation type="submission" date="2021-01" db="EMBL/GenBank/DDBJ databases">
        <title>Whole genome shotgun sequence of Planobispora takensis NBRC 109077.</title>
        <authorList>
            <person name="Komaki H."/>
            <person name="Tamura T."/>
        </authorList>
    </citation>
    <scope>NUCLEOTIDE SEQUENCE</scope>
    <source>
        <strain evidence="13">NBRC 109077</strain>
    </source>
</reference>
<dbReference type="GO" id="GO:0005886">
    <property type="term" value="C:plasma membrane"/>
    <property type="evidence" value="ECO:0007669"/>
    <property type="project" value="UniProtKB-SubCell"/>
</dbReference>
<comment type="catalytic activity">
    <reaction evidence="1">
        <text>ATP + protein L-histidine = ADP + protein N-phospho-L-histidine.</text>
        <dbReference type="EC" id="2.7.13.3"/>
    </reaction>
</comment>
<dbReference type="CDD" id="cd00082">
    <property type="entry name" value="HisKA"/>
    <property type="match status" value="1"/>
</dbReference>
<dbReference type="SMART" id="SM00387">
    <property type="entry name" value="HATPase_c"/>
    <property type="match status" value="1"/>
</dbReference>
<protein>
    <recommendedName>
        <fullName evidence="3">histidine kinase</fullName>
        <ecNumber evidence="3">2.7.13.3</ecNumber>
    </recommendedName>
</protein>
<dbReference type="PRINTS" id="PR00344">
    <property type="entry name" value="BCTRLSENSOR"/>
</dbReference>
<evidence type="ECO:0000256" key="3">
    <source>
        <dbReference type="ARBA" id="ARBA00012438"/>
    </source>
</evidence>
<evidence type="ECO:0000259" key="11">
    <source>
        <dbReference type="PROSITE" id="PS50109"/>
    </source>
</evidence>
<dbReference type="PANTHER" id="PTHR43304:SF1">
    <property type="entry name" value="PAC DOMAIN-CONTAINING PROTEIN"/>
    <property type="match status" value="1"/>
</dbReference>
<evidence type="ECO:0000256" key="1">
    <source>
        <dbReference type="ARBA" id="ARBA00000085"/>
    </source>
</evidence>
<keyword evidence="4" id="KW-0597">Phosphoprotein</keyword>
<dbReference type="SUPFAM" id="SSF158472">
    <property type="entry name" value="HAMP domain-like"/>
    <property type="match status" value="1"/>
</dbReference>
<proteinExistence type="predicted"/>
<dbReference type="InterPro" id="IPR052162">
    <property type="entry name" value="Sensor_kinase/Photoreceptor"/>
</dbReference>
<dbReference type="Gene3D" id="1.10.287.130">
    <property type="match status" value="1"/>
</dbReference>
<dbReference type="Pfam" id="PF00672">
    <property type="entry name" value="HAMP"/>
    <property type="match status" value="1"/>
</dbReference>